<dbReference type="EMBL" id="GBXM01012982">
    <property type="protein sequence ID" value="JAH95595.1"/>
    <property type="molecule type" value="Transcribed_RNA"/>
</dbReference>
<feature type="transmembrane region" description="Helical" evidence="1">
    <location>
        <begin position="15"/>
        <end position="38"/>
    </location>
</feature>
<protein>
    <submittedName>
        <fullName evidence="2">Uncharacterized protein</fullName>
    </submittedName>
</protein>
<evidence type="ECO:0000256" key="1">
    <source>
        <dbReference type="SAM" id="Phobius"/>
    </source>
</evidence>
<reference evidence="2" key="1">
    <citation type="submission" date="2014-11" db="EMBL/GenBank/DDBJ databases">
        <authorList>
            <person name="Amaro Gonzalez C."/>
        </authorList>
    </citation>
    <scope>NUCLEOTIDE SEQUENCE</scope>
</reference>
<name>A0A0E9X119_ANGAN</name>
<keyword evidence="1" id="KW-1133">Transmembrane helix</keyword>
<accession>A0A0E9X119</accession>
<dbReference type="AlphaFoldDB" id="A0A0E9X119"/>
<keyword evidence="1" id="KW-0472">Membrane</keyword>
<proteinExistence type="predicted"/>
<organism evidence="2">
    <name type="scientific">Anguilla anguilla</name>
    <name type="common">European freshwater eel</name>
    <name type="synonym">Muraena anguilla</name>
    <dbReference type="NCBI Taxonomy" id="7936"/>
    <lineage>
        <taxon>Eukaryota</taxon>
        <taxon>Metazoa</taxon>
        <taxon>Chordata</taxon>
        <taxon>Craniata</taxon>
        <taxon>Vertebrata</taxon>
        <taxon>Euteleostomi</taxon>
        <taxon>Actinopterygii</taxon>
        <taxon>Neopterygii</taxon>
        <taxon>Teleostei</taxon>
        <taxon>Anguilliformes</taxon>
        <taxon>Anguillidae</taxon>
        <taxon>Anguilla</taxon>
    </lineage>
</organism>
<sequence length="64" mass="7248">MNFIMNVFLRSDFSLVFLFLIKSCMCYIQAVASLYLLVTAKCTVLDLRKAFSSQYSSCPYASLA</sequence>
<keyword evidence="1" id="KW-0812">Transmembrane</keyword>
<evidence type="ECO:0000313" key="2">
    <source>
        <dbReference type="EMBL" id="JAH95595.1"/>
    </source>
</evidence>
<reference evidence="2" key="2">
    <citation type="journal article" date="2015" name="Fish Shellfish Immunol.">
        <title>Early steps in the European eel (Anguilla anguilla)-Vibrio vulnificus interaction in the gills: Role of the RtxA13 toxin.</title>
        <authorList>
            <person name="Callol A."/>
            <person name="Pajuelo D."/>
            <person name="Ebbesson L."/>
            <person name="Teles M."/>
            <person name="MacKenzie S."/>
            <person name="Amaro C."/>
        </authorList>
    </citation>
    <scope>NUCLEOTIDE SEQUENCE</scope>
</reference>